<name>A0AAW2Y1U5_9LAMI</name>
<dbReference type="AlphaFoldDB" id="A0AAW2Y1U5"/>
<reference evidence="2" key="2">
    <citation type="journal article" date="2024" name="Plant">
        <title>Genomic evolution and insights into agronomic trait innovations of Sesamum species.</title>
        <authorList>
            <person name="Miao H."/>
            <person name="Wang L."/>
            <person name="Qu L."/>
            <person name="Liu H."/>
            <person name="Sun Y."/>
            <person name="Le M."/>
            <person name="Wang Q."/>
            <person name="Wei S."/>
            <person name="Zheng Y."/>
            <person name="Lin W."/>
            <person name="Duan Y."/>
            <person name="Cao H."/>
            <person name="Xiong S."/>
            <person name="Wang X."/>
            <person name="Wei L."/>
            <person name="Li C."/>
            <person name="Ma Q."/>
            <person name="Ju M."/>
            <person name="Zhao R."/>
            <person name="Li G."/>
            <person name="Mu C."/>
            <person name="Tian Q."/>
            <person name="Mei H."/>
            <person name="Zhang T."/>
            <person name="Gao T."/>
            <person name="Zhang H."/>
        </authorList>
    </citation>
    <scope>NUCLEOTIDE SEQUENCE</scope>
    <source>
        <strain evidence="2">KEN1</strain>
    </source>
</reference>
<accession>A0AAW2Y1U5</accession>
<feature type="transmembrane region" description="Helical" evidence="1">
    <location>
        <begin position="6"/>
        <end position="35"/>
    </location>
</feature>
<sequence length="112" mass="12475">MQVDIFISGIFMTVVYPINAYLASGIYCLICILVVENMVEGLNMRLNINVLCRFQACGILGRSDDCFIQLLPCSHHHHEIHIESTVEEPHCGVIPISGPSKRSNTGLQFLSK</sequence>
<proteinExistence type="predicted"/>
<evidence type="ECO:0000313" key="2">
    <source>
        <dbReference type="EMBL" id="KAL0459679.1"/>
    </source>
</evidence>
<keyword evidence="1" id="KW-0812">Transmembrane</keyword>
<dbReference type="Gene3D" id="2.60.120.320">
    <property type="entry name" value="Thiamin pyrophosphokinase, thiamin-binding domain"/>
    <property type="match status" value="1"/>
</dbReference>
<keyword evidence="1" id="KW-1133">Transmembrane helix</keyword>
<gene>
    <name evidence="2" type="ORF">Slati_0595100</name>
</gene>
<keyword evidence="1" id="KW-0472">Membrane</keyword>
<dbReference type="EMBL" id="JACGWN010000002">
    <property type="protein sequence ID" value="KAL0459679.1"/>
    <property type="molecule type" value="Genomic_DNA"/>
</dbReference>
<comment type="caution">
    <text evidence="2">The sequence shown here is derived from an EMBL/GenBank/DDBJ whole genome shotgun (WGS) entry which is preliminary data.</text>
</comment>
<evidence type="ECO:0000256" key="1">
    <source>
        <dbReference type="SAM" id="Phobius"/>
    </source>
</evidence>
<protein>
    <submittedName>
        <fullName evidence="2">Thiamine pyrophosphokinase</fullName>
    </submittedName>
</protein>
<reference evidence="2" key="1">
    <citation type="submission" date="2020-06" db="EMBL/GenBank/DDBJ databases">
        <authorList>
            <person name="Li T."/>
            <person name="Hu X."/>
            <person name="Zhang T."/>
            <person name="Song X."/>
            <person name="Zhang H."/>
            <person name="Dai N."/>
            <person name="Sheng W."/>
            <person name="Hou X."/>
            <person name="Wei L."/>
        </authorList>
    </citation>
    <scope>NUCLEOTIDE SEQUENCE</scope>
    <source>
        <strain evidence="2">KEN1</strain>
        <tissue evidence="2">Leaf</tissue>
    </source>
</reference>
<organism evidence="2">
    <name type="scientific">Sesamum latifolium</name>
    <dbReference type="NCBI Taxonomy" id="2727402"/>
    <lineage>
        <taxon>Eukaryota</taxon>
        <taxon>Viridiplantae</taxon>
        <taxon>Streptophyta</taxon>
        <taxon>Embryophyta</taxon>
        <taxon>Tracheophyta</taxon>
        <taxon>Spermatophyta</taxon>
        <taxon>Magnoliopsida</taxon>
        <taxon>eudicotyledons</taxon>
        <taxon>Gunneridae</taxon>
        <taxon>Pentapetalae</taxon>
        <taxon>asterids</taxon>
        <taxon>lamiids</taxon>
        <taxon>Lamiales</taxon>
        <taxon>Pedaliaceae</taxon>
        <taxon>Sesamum</taxon>
    </lineage>
</organism>